<dbReference type="GO" id="GO:0004523">
    <property type="term" value="F:RNA-DNA hybrid ribonuclease activity"/>
    <property type="evidence" value="ECO:0007669"/>
    <property type="project" value="InterPro"/>
</dbReference>
<evidence type="ECO:0000313" key="3">
    <source>
        <dbReference type="Proteomes" id="UP001293593"/>
    </source>
</evidence>
<dbReference type="PANTHER" id="PTHR47074">
    <property type="entry name" value="BNAC02G40300D PROTEIN"/>
    <property type="match status" value="1"/>
</dbReference>
<proteinExistence type="predicted"/>
<dbReference type="Pfam" id="PF13456">
    <property type="entry name" value="RVT_3"/>
    <property type="match status" value="1"/>
</dbReference>
<dbReference type="InterPro" id="IPR044730">
    <property type="entry name" value="RNase_H-like_dom_plant"/>
</dbReference>
<dbReference type="InterPro" id="IPR052929">
    <property type="entry name" value="RNase_H-like_EbsB-rel"/>
</dbReference>
<protein>
    <recommendedName>
        <fullName evidence="1">RNase H type-1 domain-containing protein</fullName>
    </recommendedName>
</protein>
<organism evidence="2 3">
    <name type="scientific">Acacia crassicarpa</name>
    <name type="common">northern wattle</name>
    <dbReference type="NCBI Taxonomy" id="499986"/>
    <lineage>
        <taxon>Eukaryota</taxon>
        <taxon>Viridiplantae</taxon>
        <taxon>Streptophyta</taxon>
        <taxon>Embryophyta</taxon>
        <taxon>Tracheophyta</taxon>
        <taxon>Spermatophyta</taxon>
        <taxon>Magnoliopsida</taxon>
        <taxon>eudicotyledons</taxon>
        <taxon>Gunneridae</taxon>
        <taxon>Pentapetalae</taxon>
        <taxon>rosids</taxon>
        <taxon>fabids</taxon>
        <taxon>Fabales</taxon>
        <taxon>Fabaceae</taxon>
        <taxon>Caesalpinioideae</taxon>
        <taxon>mimosoid clade</taxon>
        <taxon>Acacieae</taxon>
        <taxon>Acacia</taxon>
    </lineage>
</organism>
<dbReference type="InterPro" id="IPR002156">
    <property type="entry name" value="RNaseH_domain"/>
</dbReference>
<dbReference type="AlphaFoldDB" id="A0AAE1JBG3"/>
<dbReference type="EMBL" id="JAWXYG010000007">
    <property type="protein sequence ID" value="KAK4267432.1"/>
    <property type="molecule type" value="Genomic_DNA"/>
</dbReference>
<comment type="caution">
    <text evidence="2">The sequence shown here is derived from an EMBL/GenBank/DDBJ whole genome shotgun (WGS) entry which is preliminary data.</text>
</comment>
<reference evidence="2" key="1">
    <citation type="submission" date="2023-10" db="EMBL/GenBank/DDBJ databases">
        <title>Chromosome-level genome of the transformable northern wattle, Acacia crassicarpa.</title>
        <authorList>
            <person name="Massaro I."/>
            <person name="Sinha N.R."/>
            <person name="Poethig S."/>
            <person name="Leichty A.R."/>
        </authorList>
    </citation>
    <scope>NUCLEOTIDE SEQUENCE</scope>
    <source>
        <strain evidence="2">Acra3RX</strain>
        <tissue evidence="2">Leaf</tissue>
    </source>
</reference>
<accession>A0AAE1JBG3</accession>
<gene>
    <name evidence="2" type="ORF">QN277_024213</name>
</gene>
<dbReference type="CDD" id="cd06222">
    <property type="entry name" value="RNase_H_like"/>
    <property type="match status" value="1"/>
</dbReference>
<dbReference type="GO" id="GO:0003676">
    <property type="term" value="F:nucleic acid binding"/>
    <property type="evidence" value="ECO:0007669"/>
    <property type="project" value="InterPro"/>
</dbReference>
<evidence type="ECO:0000259" key="1">
    <source>
        <dbReference type="Pfam" id="PF13456"/>
    </source>
</evidence>
<name>A0AAE1JBG3_9FABA</name>
<keyword evidence="3" id="KW-1185">Reference proteome</keyword>
<dbReference type="PANTHER" id="PTHR47074:SF11">
    <property type="entry name" value="REVERSE TRANSCRIPTASE-LIKE PROTEIN"/>
    <property type="match status" value="1"/>
</dbReference>
<feature type="domain" description="RNase H type-1" evidence="1">
    <location>
        <begin position="2"/>
        <end position="71"/>
    </location>
</feature>
<evidence type="ECO:0000313" key="2">
    <source>
        <dbReference type="EMBL" id="KAK4267432.1"/>
    </source>
</evidence>
<sequence length="118" mass="13116">MLAQDLGNKNVLFESDCQNLVPSLEKNQPELYQWQSRSILEDVLKVLRFEPSFVIQFFPRQGNQAADLLAATTSKGVCPIGWVERPLPPLSLILKDDAKCSKISTSHIAGHPNPFDPG</sequence>
<dbReference type="Proteomes" id="UP001293593">
    <property type="component" value="Unassembled WGS sequence"/>
</dbReference>